<dbReference type="PRINTS" id="PR00081">
    <property type="entry name" value="GDHRDH"/>
</dbReference>
<dbReference type="Gene3D" id="3.40.50.720">
    <property type="entry name" value="NAD(P)-binding Rossmann-like Domain"/>
    <property type="match status" value="1"/>
</dbReference>
<dbReference type="InterPro" id="IPR036291">
    <property type="entry name" value="NAD(P)-bd_dom_sf"/>
</dbReference>
<accession>A0A2S6AN96</accession>
<proteinExistence type="predicted"/>
<dbReference type="PANTHER" id="PTHR43639:SF9">
    <property type="entry name" value="BLL5898 PROTEIN"/>
    <property type="match status" value="1"/>
</dbReference>
<evidence type="ECO:0000256" key="1">
    <source>
        <dbReference type="ARBA" id="ARBA00023002"/>
    </source>
</evidence>
<dbReference type="Pfam" id="PF13561">
    <property type="entry name" value="adh_short_C2"/>
    <property type="match status" value="1"/>
</dbReference>
<name>A0A2S6AN96_9NOCA</name>
<comment type="caution">
    <text evidence="2">The sequence shown here is derived from an EMBL/GenBank/DDBJ whole genome shotgun (WGS) entry which is preliminary data.</text>
</comment>
<sequence length="262" mass="27720">MSSDSSVYGAEFIGKVAVVTGAARGMGAAHARGLAAMGTDVMAADLDENQVCTMAEDHNARRGAGAGRIFAMKADVRLRSDHDRILEKAVDEFGRLDFWINNAGVFLEAPVADMDSGLLHTTFAVNVDGVIFGAQAAARHMKDNGGGVIVNVGSVSGSRVRMNRVAYCSSKAAVAHATRCMAVELGPWNIRVNSVAPGFIDTVLTNWVKSDPQLFEETMGSIPLRRMGTPEEVFKVIAFLLSSQASYVTGSEIAVDGGSIHV</sequence>
<dbReference type="InterPro" id="IPR002347">
    <property type="entry name" value="SDR_fam"/>
</dbReference>
<dbReference type="GO" id="GO:0016491">
    <property type="term" value="F:oxidoreductase activity"/>
    <property type="evidence" value="ECO:0007669"/>
    <property type="project" value="UniProtKB-KW"/>
</dbReference>
<dbReference type="PRINTS" id="PR00080">
    <property type="entry name" value="SDRFAMILY"/>
</dbReference>
<dbReference type="NCBIfam" id="NF005559">
    <property type="entry name" value="PRK07231.1"/>
    <property type="match status" value="1"/>
</dbReference>
<dbReference type="OrthoDB" id="286404at2"/>
<reference evidence="2 3" key="1">
    <citation type="submission" date="2018-02" db="EMBL/GenBank/DDBJ databases">
        <title>8 Nocardia nova and 1 Nocardia cyriacigeorgica strain used for evolution to TMP-SMX.</title>
        <authorList>
            <person name="Mehta H."/>
            <person name="Weng J."/>
            <person name="Shamoo Y."/>
        </authorList>
    </citation>
    <scope>NUCLEOTIDE SEQUENCE [LARGE SCALE GENOMIC DNA]</scope>
    <source>
        <strain evidence="2 3">MDA3139</strain>
    </source>
</reference>
<gene>
    <name evidence="2" type="ORF">C5E45_19870</name>
</gene>
<dbReference type="PANTHER" id="PTHR43639">
    <property type="entry name" value="OXIDOREDUCTASE, SHORT-CHAIN DEHYDROGENASE/REDUCTASE FAMILY (AFU_ORTHOLOGUE AFUA_5G02870)"/>
    <property type="match status" value="1"/>
</dbReference>
<dbReference type="FunFam" id="3.40.50.720:FF:000084">
    <property type="entry name" value="Short-chain dehydrogenase reductase"/>
    <property type="match status" value="1"/>
</dbReference>
<dbReference type="AlphaFoldDB" id="A0A2S6AN96"/>
<organism evidence="2 3">
    <name type="scientific">Nocardia nova</name>
    <dbReference type="NCBI Taxonomy" id="37330"/>
    <lineage>
        <taxon>Bacteria</taxon>
        <taxon>Bacillati</taxon>
        <taxon>Actinomycetota</taxon>
        <taxon>Actinomycetes</taxon>
        <taxon>Mycobacteriales</taxon>
        <taxon>Nocardiaceae</taxon>
        <taxon>Nocardia</taxon>
    </lineage>
</organism>
<evidence type="ECO:0000313" key="2">
    <source>
        <dbReference type="EMBL" id="PPJ36666.1"/>
    </source>
</evidence>
<evidence type="ECO:0000313" key="3">
    <source>
        <dbReference type="Proteomes" id="UP000239874"/>
    </source>
</evidence>
<dbReference type="Proteomes" id="UP000239874">
    <property type="component" value="Unassembled WGS sequence"/>
</dbReference>
<dbReference type="EMBL" id="PSZC01000013">
    <property type="protein sequence ID" value="PPJ36666.1"/>
    <property type="molecule type" value="Genomic_DNA"/>
</dbReference>
<dbReference type="CDD" id="cd05233">
    <property type="entry name" value="SDR_c"/>
    <property type="match status" value="1"/>
</dbReference>
<keyword evidence="1" id="KW-0560">Oxidoreductase</keyword>
<protein>
    <submittedName>
        <fullName evidence="2">Oxidoreductase</fullName>
    </submittedName>
</protein>
<dbReference type="SUPFAM" id="SSF51735">
    <property type="entry name" value="NAD(P)-binding Rossmann-fold domains"/>
    <property type="match status" value="1"/>
</dbReference>
<dbReference type="RefSeq" id="WP_104377089.1">
    <property type="nucleotide sequence ID" value="NZ_PSZC01000013.1"/>
</dbReference>